<sequence>MVFSIFALLSVVLCWKGGGWRRWKEYYPTMLYFYIGDLACDILMYNRPLWAFGQFSFNYPFLDLIITAFLYPSTTILFLTYFPEKRRRQPLYLLLWAGIYSSVELIGYLVGDFKYFNSWNIGYSVLFNLVMFPMLRLHYKHQLLVWPVSTALAFAMVLIFKVNLAR</sequence>
<keyword evidence="1" id="KW-0812">Transmembrane</keyword>
<dbReference type="NCBIfam" id="NF041644">
    <property type="entry name" value="CBO0543_fam"/>
    <property type="match status" value="1"/>
</dbReference>
<dbReference type="InterPro" id="IPR048147">
    <property type="entry name" value="CBO0543-like"/>
</dbReference>
<keyword evidence="1" id="KW-1133">Transmembrane helix</keyword>
<keyword evidence="1" id="KW-0472">Membrane</keyword>
<name>A0A1M5VRC3_9FIRM</name>
<keyword evidence="3" id="KW-1185">Reference proteome</keyword>
<dbReference type="RefSeq" id="WP_073076514.1">
    <property type="nucleotide sequence ID" value="NZ_FQXV01000002.1"/>
</dbReference>
<dbReference type="EMBL" id="FQXV01000002">
    <property type="protein sequence ID" value="SHH77473.1"/>
    <property type="molecule type" value="Genomic_DNA"/>
</dbReference>
<feature type="transmembrane region" description="Helical" evidence="1">
    <location>
        <begin position="91"/>
        <end position="110"/>
    </location>
</feature>
<dbReference type="OrthoDB" id="2628935at2"/>
<proteinExistence type="predicted"/>
<evidence type="ECO:0000256" key="1">
    <source>
        <dbReference type="SAM" id="Phobius"/>
    </source>
</evidence>
<accession>A0A1M5VRC3</accession>
<gene>
    <name evidence="2" type="ORF">SAMN02745823_00963</name>
</gene>
<organism evidence="2 3">
    <name type="scientific">Sporobacter termitidis DSM 10068</name>
    <dbReference type="NCBI Taxonomy" id="1123282"/>
    <lineage>
        <taxon>Bacteria</taxon>
        <taxon>Bacillati</taxon>
        <taxon>Bacillota</taxon>
        <taxon>Clostridia</taxon>
        <taxon>Eubacteriales</taxon>
        <taxon>Oscillospiraceae</taxon>
        <taxon>Sporobacter</taxon>
    </lineage>
</organism>
<dbReference type="Proteomes" id="UP000183995">
    <property type="component" value="Unassembled WGS sequence"/>
</dbReference>
<feature type="transmembrane region" description="Helical" evidence="1">
    <location>
        <begin position="57"/>
        <end position="79"/>
    </location>
</feature>
<feature type="transmembrane region" description="Helical" evidence="1">
    <location>
        <begin position="144"/>
        <end position="164"/>
    </location>
</feature>
<protein>
    <submittedName>
        <fullName evidence="2">Uncharacterized protein</fullName>
    </submittedName>
</protein>
<reference evidence="2 3" key="1">
    <citation type="submission" date="2016-11" db="EMBL/GenBank/DDBJ databases">
        <authorList>
            <person name="Jaros S."/>
            <person name="Januszkiewicz K."/>
            <person name="Wedrychowicz H."/>
        </authorList>
    </citation>
    <scope>NUCLEOTIDE SEQUENCE [LARGE SCALE GENOMIC DNA]</scope>
    <source>
        <strain evidence="2 3">DSM 10068</strain>
    </source>
</reference>
<dbReference type="STRING" id="1123282.SAMN02745823_00963"/>
<evidence type="ECO:0000313" key="3">
    <source>
        <dbReference type="Proteomes" id="UP000183995"/>
    </source>
</evidence>
<dbReference type="AlphaFoldDB" id="A0A1M5VRC3"/>
<evidence type="ECO:0000313" key="2">
    <source>
        <dbReference type="EMBL" id="SHH77473.1"/>
    </source>
</evidence>